<dbReference type="PANTHER" id="PTHR33116">
    <property type="entry name" value="REVERSE TRANSCRIPTASE ZINC-BINDING DOMAIN-CONTAINING PROTEIN-RELATED-RELATED"/>
    <property type="match status" value="1"/>
</dbReference>
<dbReference type="PANTHER" id="PTHR33116:SF87">
    <property type="entry name" value="OS01G0158850 PROTEIN"/>
    <property type="match status" value="1"/>
</dbReference>
<feature type="domain" description="Reverse transcriptase zinc-binding" evidence="1">
    <location>
        <begin position="329"/>
        <end position="417"/>
    </location>
</feature>
<reference evidence="2" key="1">
    <citation type="journal article" date="2021" name="bioRxiv">
        <title>Whole Genome Assembly and Annotation of Northern Wild Rice, Zizania palustris L., Supports a Whole Genome Duplication in the Zizania Genus.</title>
        <authorList>
            <person name="Haas M."/>
            <person name="Kono T."/>
            <person name="Macchietto M."/>
            <person name="Millas R."/>
            <person name="McGilp L."/>
            <person name="Shao M."/>
            <person name="Duquette J."/>
            <person name="Hirsch C.N."/>
            <person name="Kimball J."/>
        </authorList>
    </citation>
    <scope>NUCLEOTIDE SEQUENCE</scope>
    <source>
        <tissue evidence="2">Fresh leaf tissue</tissue>
    </source>
</reference>
<dbReference type="AlphaFoldDB" id="A0A8J6BSU0"/>
<keyword evidence="3" id="KW-1185">Reference proteome</keyword>
<sequence>MVVLHADQKNVFYFKALLNTFSMSTGLKVNYSKSSLIPINVPDDQTQTLSATFSCKLESFPFTYLGLPLGLHKPRFKDFVPLLTKVDRRLAHTTLWLSMAGKLQLVNSVLSALPTYAMCSFKLLIKVVNQIDRARRNCLWRGFNSASPSHPRAAWNLVCRPKIKGGLGVINLRMQNIALLLKHLHKFASTQDIPWVRLVWRHYQTSLSALLLGSLKGSRWWRDVVQLAPFFLGIARPILGNGTVIAFWEDCWLLGPLKHVFPRLYSFAKFKGSSVNHFLSLPISEDNFSRPFTPEALLEFHQLLVLLEHSVPQHHPPDSWTFIWGSSTFSPRRYYAHQFLHLRPHAIFTWLWASKCSNKLKVFFWLLLNGRLYSKSLLRRRCILPAHSDLSCALCQQGLEETSCHLFFECPFSLVCWNELRISWCSDRSVEIKLETARAAFARPFFMEVVIITSWTI</sequence>
<dbReference type="Pfam" id="PF13966">
    <property type="entry name" value="zf-RVT"/>
    <property type="match status" value="1"/>
</dbReference>
<evidence type="ECO:0000259" key="1">
    <source>
        <dbReference type="Pfam" id="PF13966"/>
    </source>
</evidence>
<name>A0A8J6BSU0_ZIZPA</name>
<evidence type="ECO:0000313" key="3">
    <source>
        <dbReference type="Proteomes" id="UP000729402"/>
    </source>
</evidence>
<organism evidence="2 3">
    <name type="scientific">Zizania palustris</name>
    <name type="common">Northern wild rice</name>
    <dbReference type="NCBI Taxonomy" id="103762"/>
    <lineage>
        <taxon>Eukaryota</taxon>
        <taxon>Viridiplantae</taxon>
        <taxon>Streptophyta</taxon>
        <taxon>Embryophyta</taxon>
        <taxon>Tracheophyta</taxon>
        <taxon>Spermatophyta</taxon>
        <taxon>Magnoliopsida</taxon>
        <taxon>Liliopsida</taxon>
        <taxon>Poales</taxon>
        <taxon>Poaceae</taxon>
        <taxon>BOP clade</taxon>
        <taxon>Oryzoideae</taxon>
        <taxon>Oryzeae</taxon>
        <taxon>Zizaniinae</taxon>
        <taxon>Zizania</taxon>
    </lineage>
</organism>
<gene>
    <name evidence="2" type="ORF">GUJ93_ZPchr0012g22052</name>
</gene>
<protein>
    <recommendedName>
        <fullName evidence="1">Reverse transcriptase zinc-binding domain-containing protein</fullName>
    </recommendedName>
</protein>
<reference evidence="2" key="2">
    <citation type="submission" date="2021-02" db="EMBL/GenBank/DDBJ databases">
        <authorList>
            <person name="Kimball J.A."/>
            <person name="Haas M.W."/>
            <person name="Macchietto M."/>
            <person name="Kono T."/>
            <person name="Duquette J."/>
            <person name="Shao M."/>
        </authorList>
    </citation>
    <scope>NUCLEOTIDE SEQUENCE</scope>
    <source>
        <tissue evidence="2">Fresh leaf tissue</tissue>
    </source>
</reference>
<evidence type="ECO:0000313" key="2">
    <source>
        <dbReference type="EMBL" id="KAG8094379.1"/>
    </source>
</evidence>
<dbReference type="EMBL" id="JAAALK010000080">
    <property type="protein sequence ID" value="KAG8094379.1"/>
    <property type="molecule type" value="Genomic_DNA"/>
</dbReference>
<comment type="caution">
    <text evidence="2">The sequence shown here is derived from an EMBL/GenBank/DDBJ whole genome shotgun (WGS) entry which is preliminary data.</text>
</comment>
<dbReference type="Proteomes" id="UP000729402">
    <property type="component" value="Unassembled WGS sequence"/>
</dbReference>
<dbReference type="OrthoDB" id="675401at2759"/>
<accession>A0A8J6BSU0</accession>
<dbReference type="InterPro" id="IPR026960">
    <property type="entry name" value="RVT-Znf"/>
</dbReference>
<proteinExistence type="predicted"/>